<accession>A0ABW1SFW1</accession>
<dbReference type="Proteomes" id="UP001596303">
    <property type="component" value="Unassembled WGS sequence"/>
</dbReference>
<dbReference type="RefSeq" id="WP_377382204.1">
    <property type="nucleotide sequence ID" value="NZ_JBHSSW010000066.1"/>
</dbReference>
<protein>
    <recommendedName>
        <fullName evidence="4">DUF4169 domain-containing protein</fullName>
    </recommendedName>
</protein>
<evidence type="ECO:0000256" key="1">
    <source>
        <dbReference type="SAM" id="MobiDB-lite"/>
    </source>
</evidence>
<evidence type="ECO:0000313" key="3">
    <source>
        <dbReference type="Proteomes" id="UP001596303"/>
    </source>
</evidence>
<keyword evidence="3" id="KW-1185">Reference proteome</keyword>
<feature type="compositionally biased region" description="Basic and acidic residues" evidence="1">
    <location>
        <begin position="1"/>
        <end position="22"/>
    </location>
</feature>
<feature type="compositionally biased region" description="Basic residues" evidence="1">
    <location>
        <begin position="28"/>
        <end position="40"/>
    </location>
</feature>
<proteinExistence type="predicted"/>
<dbReference type="EMBL" id="JBHSSW010000066">
    <property type="protein sequence ID" value="MFC6200167.1"/>
    <property type="molecule type" value="Genomic_DNA"/>
</dbReference>
<reference evidence="3" key="1">
    <citation type="journal article" date="2019" name="Int. J. Syst. Evol. Microbiol.">
        <title>The Global Catalogue of Microorganisms (GCM) 10K type strain sequencing project: providing services to taxonomists for standard genome sequencing and annotation.</title>
        <authorList>
            <consortium name="The Broad Institute Genomics Platform"/>
            <consortium name="The Broad Institute Genome Sequencing Center for Infectious Disease"/>
            <person name="Wu L."/>
            <person name="Ma J."/>
        </authorList>
    </citation>
    <scope>NUCLEOTIDE SEQUENCE [LARGE SCALE GENOMIC DNA]</scope>
    <source>
        <strain evidence="3">CGMCC-1.15741</strain>
    </source>
</reference>
<feature type="region of interest" description="Disordered" evidence="1">
    <location>
        <begin position="1"/>
        <end position="49"/>
    </location>
</feature>
<gene>
    <name evidence="2" type="ORF">ACFQDM_18995</name>
</gene>
<evidence type="ECO:0000313" key="2">
    <source>
        <dbReference type="EMBL" id="MFC6200167.1"/>
    </source>
</evidence>
<comment type="caution">
    <text evidence="2">The sequence shown here is derived from an EMBL/GenBank/DDBJ whole genome shotgun (WGS) entry which is preliminary data.</text>
</comment>
<evidence type="ECO:0008006" key="4">
    <source>
        <dbReference type="Google" id="ProtNLM"/>
    </source>
</evidence>
<sequence>MSEKEGKNPQKAGSESREDRLKSALRANLRRRKAASRRQTAKKDEGGDT</sequence>
<name>A0ABW1SFW1_9PROT</name>
<organism evidence="2 3">
    <name type="scientific">Ponticaulis profundi</name>
    <dbReference type="NCBI Taxonomy" id="2665222"/>
    <lineage>
        <taxon>Bacteria</taxon>
        <taxon>Pseudomonadati</taxon>
        <taxon>Pseudomonadota</taxon>
        <taxon>Alphaproteobacteria</taxon>
        <taxon>Hyphomonadales</taxon>
        <taxon>Hyphomonadaceae</taxon>
        <taxon>Ponticaulis</taxon>
    </lineage>
</organism>